<comment type="caution">
    <text evidence="1">The sequence shown here is derived from an EMBL/GenBank/DDBJ whole genome shotgun (WGS) entry which is preliminary data.</text>
</comment>
<evidence type="ECO:0000313" key="1">
    <source>
        <dbReference type="EMBL" id="MWZ39646.1"/>
    </source>
</evidence>
<reference evidence="1 2" key="1">
    <citation type="submission" date="2019-06" db="EMBL/GenBank/DDBJ databases">
        <title>Phylogeography and genetic diversity of Francisella tularensis subsp. holarctica in France (1947-2018).</title>
        <authorList>
            <person name="Kevin M."/>
            <person name="Madani N."/>
            <person name="Maurin M."/>
        </authorList>
    </citation>
    <scope>NUCLEOTIDE SEQUENCE [LARGE SCALE GENOMIC DNA]</scope>
    <source>
        <strain evidence="1 2">ATCC 15482</strain>
    </source>
</reference>
<dbReference type="RefSeq" id="WP_003040863.1">
    <property type="nucleotide sequence ID" value="NZ_VJEZ01000004.1"/>
</dbReference>
<proteinExistence type="predicted"/>
<organism evidence="1 2">
    <name type="scientific">Francisella tularensis</name>
    <dbReference type="NCBI Taxonomy" id="263"/>
    <lineage>
        <taxon>Bacteria</taxon>
        <taxon>Pseudomonadati</taxon>
        <taxon>Pseudomonadota</taxon>
        <taxon>Gammaproteobacteria</taxon>
        <taxon>Thiotrichales</taxon>
        <taxon>Francisellaceae</taxon>
        <taxon>Francisella</taxon>
    </lineage>
</organism>
<dbReference type="AlphaFoldDB" id="A0A6I4RQL3"/>
<dbReference type="EMBL" id="VJEZ01000004">
    <property type="protein sequence ID" value="MWZ39646.1"/>
    <property type="molecule type" value="Genomic_DNA"/>
</dbReference>
<sequence>MNIIELKKISIARLRQLDLMVLLDLLYRSGFHSDNILFESRLSLSQSGKLIEDIIFIDDYVKILLNMGILSVNSSLPDHILDFFSTYNDSVSFNIVNALASKLLKAQINMLRTEQSKDLKHLYLDGDILFIQSDNFFYSLSSLNGLFERTLSQYRLNVRSQWKLDLVKKASILDKKKSFLNMHLGDKLLIPKLHFDITIQSENLLSDVICREISRRVDDLILSKHFKANRDLIAVNVWLIIHPLKIVFLPFNLSHETRLMNHKIKIYERYEYGY</sequence>
<name>A0A6I4RQL3_FRATU</name>
<gene>
    <name evidence="1" type="ORF">FNC33_03670</name>
</gene>
<evidence type="ECO:0000313" key="2">
    <source>
        <dbReference type="Proteomes" id="UP000469081"/>
    </source>
</evidence>
<dbReference type="Proteomes" id="UP000469081">
    <property type="component" value="Unassembled WGS sequence"/>
</dbReference>
<protein>
    <submittedName>
        <fullName evidence="1">Uncharacterized protein</fullName>
    </submittedName>
</protein>
<accession>A0A6I4RQL3</accession>